<dbReference type="SUPFAM" id="SSF50249">
    <property type="entry name" value="Nucleic acid-binding proteins"/>
    <property type="match status" value="1"/>
</dbReference>
<feature type="compositionally biased region" description="Acidic residues" evidence="1">
    <location>
        <begin position="1193"/>
        <end position="1207"/>
    </location>
</feature>
<accession>A0ABR1TJ55</accession>
<evidence type="ECO:0000313" key="4">
    <source>
        <dbReference type="Proteomes" id="UP001446871"/>
    </source>
</evidence>
<feature type="compositionally biased region" description="Acidic residues" evidence="1">
    <location>
        <begin position="258"/>
        <end position="272"/>
    </location>
</feature>
<feature type="region of interest" description="Disordered" evidence="1">
    <location>
        <begin position="1395"/>
        <end position="1423"/>
    </location>
</feature>
<feature type="compositionally biased region" description="Polar residues" evidence="1">
    <location>
        <begin position="1408"/>
        <end position="1422"/>
    </location>
</feature>
<feature type="compositionally biased region" description="Basic and acidic residues" evidence="1">
    <location>
        <begin position="905"/>
        <end position="915"/>
    </location>
</feature>
<feature type="compositionally biased region" description="Basic and acidic residues" evidence="1">
    <location>
        <begin position="662"/>
        <end position="671"/>
    </location>
</feature>
<feature type="compositionally biased region" description="Acidic residues" evidence="1">
    <location>
        <begin position="612"/>
        <end position="637"/>
    </location>
</feature>
<feature type="compositionally biased region" description="Polar residues" evidence="1">
    <location>
        <begin position="1260"/>
        <end position="1276"/>
    </location>
</feature>
<dbReference type="InterPro" id="IPR011564">
    <property type="entry name" value="Telomer_end-bd_POT1/Cdc13"/>
</dbReference>
<dbReference type="CDD" id="cd04497">
    <property type="entry name" value="hPOT1_OB1_like"/>
    <property type="match status" value="1"/>
</dbReference>
<dbReference type="InterPro" id="IPR012340">
    <property type="entry name" value="NA-bd_OB-fold"/>
</dbReference>
<feature type="compositionally biased region" description="Acidic residues" evidence="1">
    <location>
        <begin position="1143"/>
        <end position="1158"/>
    </location>
</feature>
<dbReference type="Gene3D" id="2.40.50.140">
    <property type="entry name" value="Nucleic acid-binding proteins"/>
    <property type="match status" value="1"/>
</dbReference>
<feature type="compositionally biased region" description="Acidic residues" evidence="1">
    <location>
        <begin position="1168"/>
        <end position="1185"/>
    </location>
</feature>
<evidence type="ECO:0000259" key="2">
    <source>
        <dbReference type="SMART" id="SM00976"/>
    </source>
</evidence>
<organism evidence="3 4">
    <name type="scientific">Apiospora saccharicola</name>
    <dbReference type="NCBI Taxonomy" id="335842"/>
    <lineage>
        <taxon>Eukaryota</taxon>
        <taxon>Fungi</taxon>
        <taxon>Dikarya</taxon>
        <taxon>Ascomycota</taxon>
        <taxon>Pezizomycotina</taxon>
        <taxon>Sordariomycetes</taxon>
        <taxon>Xylariomycetidae</taxon>
        <taxon>Amphisphaeriales</taxon>
        <taxon>Apiosporaceae</taxon>
        <taxon>Apiospora</taxon>
    </lineage>
</organism>
<feature type="compositionally biased region" description="Polar residues" evidence="1">
    <location>
        <begin position="764"/>
        <end position="773"/>
    </location>
</feature>
<reference evidence="3 4" key="1">
    <citation type="submission" date="2023-01" db="EMBL/GenBank/DDBJ databases">
        <title>Analysis of 21 Apiospora genomes using comparative genomics revels a genus with tremendous synthesis potential of carbohydrate active enzymes and secondary metabolites.</title>
        <authorList>
            <person name="Sorensen T."/>
        </authorList>
    </citation>
    <scope>NUCLEOTIDE SEQUENCE [LARGE SCALE GENOMIC DNA]</scope>
    <source>
        <strain evidence="3 4">CBS 83171</strain>
    </source>
</reference>
<sequence>MAFTDHAPTPIAQLNPELPTQTATVRGVVTIVWPYSSTTNSLSFTIAEPEYRLRRPKGQIRVNFAGHIAKEVSESGIGSGDELVICLDGVEWEAAATNGRLPSAGHEWQLKFSQKLRLQAKLNVPGETKVLEIDQPSTAPQAQPAAPDLVEAPAVAPTPNVEYALPASFKVPPANSRSLKRLADGEFASPAFIKRAQVSYGSLFEDGFDIFEDALGIFEEDGGARGRGRKRSKFGRQSGAWRYTSQSPERSPKRSPEPEPEPEMDPEPEPEPEPQPGIEPEMRQEAVVAESKLGRPSLSPRPQRPQMTDEGCQTMEFDLPSPPAGFGSSTASLHLFQPVQGAGSLADNVSGFLNQGHQSATSGDWGLAPISRRQPQTDMGLSMDEERRSHFAHAIDFDLGMAGSQIQQHWSPQVPEVDPNLSSGPGTHPTTHAEVFHPEYAAGPSSNLSAVRFGFGGPEAMPQYDVMQSDTNQHQHDMPYPPLDMQATASTDSDHGVPANPFSAQAPASYPEPEPASTSTNPFLPQDNVPANLVQHMGSSSWAPINNTDVSTDPVHGKRSASADGQSPDNALVIDNSDDEAEAGDMEPDTNATENSSFDTEHVLQPNHPEWDNAEGDEYEDEVDAQYSDDDEPEYDDNEKGGDYDTRNYVGPNDDEDDSYDDDLRPHHLEPEFDDGDGEEWDVDEDGQFEEDDEELYCEEEEEEDAMDLDAPLQQRQPPPGTKSAPVVIDLLSSDDEDDDVPVPQPLPRTVQPATRQALPVTQLAPSSPQYSSEDAADDVEDEEDIFSDQAEDISEDGAEDDAEDEEVQLGSSDSHEQDAHMEDAQDEKVTEAEEQSPLVKPTDLVEAQEEPMALPSLEETKAVGQAGEGRATPKAVAFPVEDKVIMPDAEREIGDAQTNQPQIEPKEADFHDLTIGESSVEDTNNIATGGPQMEEDDGRYSVNLRADEESSPKNVDYQVTNAEGVKDNSDATSPKSNDHVASGASGVAFPPPPTEPNLLNQLDDKLEAAAQQNLAAVRSRASQRQLPTPLDSQLVEQPQLQESDGSQDSDSDDVMVMEIEEVVTTEVTTEERTQELASTDLSEPVFETQVPYRELFHISVPNEPSQSQFESDTQMQDSVSDFVSQETFDDDTLQAALREGNSDDLEEEEEEEGDSVEDILQAALREEEVDQEEEEDEDEEEEEYSLQAALREEEEEEGGDGSEEDALQAALREEEDEELSYSIMHTNETVEVVTSPMGEDEKWSHSITHVNETVEVVTSPLNEGSSTLPSPAQQEDSSRATNKEEQTSEKSQPYAPSWLDSVPRLEPFRPAQTPTVQRNRPQSKEQATPSIEVGDDSFTDPSVRLARASIASRRASRKREATPESSRPHTRSMCFQMSPDYKGDASVQLAKASFNVPSKSSPRDQSKAFSTSPATSKSGEQLNPMPVCKAKIRRHLHDSIPDYTELKVLRHHIGKSIDVLAVALMSPPEPERAKKGPREYMMSFTVTDHSIAPSSIAEVQLYRPHKDTLPKVKSGDVVLLRNFTVLAIKNKDYGLRTNDSSSWAIFDTEDEPAQIRGPPVEYGENEMTHVDYLREWYGLLDAGSRIKLEAANKKFIEAGRNLSKQ</sequence>
<evidence type="ECO:0000256" key="1">
    <source>
        <dbReference type="SAM" id="MobiDB-lite"/>
    </source>
</evidence>
<feature type="region of interest" description="Disordered" evidence="1">
    <location>
        <begin position="1102"/>
        <end position="1228"/>
    </location>
</feature>
<feature type="compositionally biased region" description="Basic and acidic residues" evidence="1">
    <location>
        <begin position="814"/>
        <end position="832"/>
    </location>
</feature>
<proteinExistence type="predicted"/>
<evidence type="ECO:0000313" key="3">
    <source>
        <dbReference type="EMBL" id="KAK8046675.1"/>
    </source>
</evidence>
<feature type="compositionally biased region" description="Low complexity" evidence="1">
    <location>
        <begin position="503"/>
        <end position="520"/>
    </location>
</feature>
<gene>
    <name evidence="3" type="ORF">PG996_014739</name>
</gene>
<feature type="compositionally biased region" description="Low complexity" evidence="1">
    <location>
        <begin position="295"/>
        <end position="306"/>
    </location>
</feature>
<feature type="compositionally biased region" description="Basic and acidic residues" evidence="1">
    <location>
        <begin position="881"/>
        <end position="895"/>
    </location>
</feature>
<feature type="compositionally biased region" description="Acidic residues" evidence="1">
    <location>
        <begin position="672"/>
        <end position="708"/>
    </location>
</feature>
<comment type="caution">
    <text evidence="3">The sequence shown here is derived from an EMBL/GenBank/DDBJ whole genome shotgun (WGS) entry which is preliminary data.</text>
</comment>
<dbReference type="EMBL" id="JAQQWM010000009">
    <property type="protein sequence ID" value="KAK8046675.1"/>
    <property type="molecule type" value="Genomic_DNA"/>
</dbReference>
<feature type="compositionally biased region" description="Acidic residues" evidence="1">
    <location>
        <begin position="775"/>
        <end position="808"/>
    </location>
</feature>
<feature type="compositionally biased region" description="Polar residues" evidence="1">
    <location>
        <begin position="1011"/>
        <end position="1043"/>
    </location>
</feature>
<feature type="compositionally biased region" description="Polar residues" evidence="1">
    <location>
        <begin position="537"/>
        <end position="551"/>
    </location>
</feature>
<feature type="region of interest" description="Disordered" evidence="1">
    <location>
        <begin position="1255"/>
        <end position="1380"/>
    </location>
</feature>
<keyword evidence="4" id="KW-1185">Reference proteome</keyword>
<dbReference type="Pfam" id="PF02765">
    <property type="entry name" value="POT1"/>
    <property type="match status" value="1"/>
</dbReference>
<feature type="compositionally biased region" description="Acidic residues" evidence="1">
    <location>
        <begin position="576"/>
        <end position="588"/>
    </location>
</feature>
<feature type="compositionally biased region" description="Low complexity" evidence="1">
    <location>
        <begin position="1343"/>
        <end position="1354"/>
    </location>
</feature>
<feature type="domain" description="Telomeric single stranded DNA binding POT1/Cdc13" evidence="2">
    <location>
        <begin position="1444"/>
        <end position="1579"/>
    </location>
</feature>
<feature type="region of interest" description="Disordered" evidence="1">
    <location>
        <begin position="1067"/>
        <end position="1086"/>
    </location>
</feature>
<name>A0ABR1TJ55_9PEZI</name>
<feature type="region of interest" description="Disordered" evidence="1">
    <location>
        <begin position="470"/>
        <end position="1054"/>
    </location>
</feature>
<feature type="compositionally biased region" description="Basic and acidic residues" evidence="1">
    <location>
        <begin position="1277"/>
        <end position="1289"/>
    </location>
</feature>
<feature type="compositionally biased region" description="Polar residues" evidence="1">
    <location>
        <begin position="1313"/>
        <end position="1330"/>
    </location>
</feature>
<feature type="region of interest" description="Disordered" evidence="1">
    <location>
        <begin position="221"/>
        <end position="309"/>
    </location>
</feature>
<feature type="compositionally biased region" description="Polar residues" evidence="1">
    <location>
        <begin position="1103"/>
        <end position="1127"/>
    </location>
</feature>
<dbReference type="Proteomes" id="UP001446871">
    <property type="component" value="Unassembled WGS sequence"/>
</dbReference>
<protein>
    <recommendedName>
        <fullName evidence="2">Telomeric single stranded DNA binding POT1/Cdc13 domain-containing protein</fullName>
    </recommendedName>
</protein>
<dbReference type="SMART" id="SM00976">
    <property type="entry name" value="Telo_bind"/>
    <property type="match status" value="1"/>
</dbReference>